<dbReference type="InterPro" id="IPR005151">
    <property type="entry name" value="Tail-specific_protease"/>
</dbReference>
<feature type="signal peptide" evidence="1">
    <location>
        <begin position="1"/>
        <end position="29"/>
    </location>
</feature>
<dbReference type="GO" id="GO:0006508">
    <property type="term" value="P:proteolysis"/>
    <property type="evidence" value="ECO:0007669"/>
    <property type="project" value="InterPro"/>
</dbReference>
<organism evidence="3 4">
    <name type="scientific">Thalassomonas viridans</name>
    <dbReference type="NCBI Taxonomy" id="137584"/>
    <lineage>
        <taxon>Bacteria</taxon>
        <taxon>Pseudomonadati</taxon>
        <taxon>Pseudomonadota</taxon>
        <taxon>Gammaproteobacteria</taxon>
        <taxon>Alteromonadales</taxon>
        <taxon>Colwelliaceae</taxon>
        <taxon>Thalassomonas</taxon>
    </lineage>
</organism>
<dbReference type="KEGG" id="tvd:SG34_013815"/>
<gene>
    <name evidence="3" type="ORF">SG34_013815</name>
</gene>
<dbReference type="RefSeq" id="WP_053047572.1">
    <property type="nucleotide sequence ID" value="NZ_CP059733.1"/>
</dbReference>
<dbReference type="GO" id="GO:0008236">
    <property type="term" value="F:serine-type peptidase activity"/>
    <property type="evidence" value="ECO:0007669"/>
    <property type="project" value="InterPro"/>
</dbReference>
<sequence length="502" mass="56506">MNKIKKNSILKKVALFACLLLCQQGYVYSNESTPAAPENAGERQVNQQLTLEEKIYGLSLFWKEVSYNFAYFDQVAELDWDATYIRYLAQIHNTKNNFEYYRLMSRLAAELKDGMTWVKIPAELIKQYVDFPAIKLAEAEGKAIVVSVEDSLKEQLPVGSIILAVDGELVLDKLKRDVFPYISSSTEHIKLDKAIQGSYTDGYGLLAGAPASRMDIQFLHPDGQVKNVSVERNMTGREINWHASQAYTRREVDKQESISFRQLENGISYISINNFYDDEIVDKFKMQVAKIRQAKGLILDLRANGGGNTMIAEEILKYLTFHNLTGAKSKMRVHNATYKAWGKYGEQYAWAKKYESYFLDQAWSEVQPDVLVADDVPRNEKIVVPTAILIGRETSGAAEDFLLYADGADHLFTIGEPTFGSTGQPLMLDLPGGGSASICTKRDTYADGRDFVGYGIVPDIQVARSIDYYMTDVDKGLKAALDYLHNEFKQGLSPEKKLVNLN</sequence>
<proteinExistence type="predicted"/>
<dbReference type="Pfam" id="PF03572">
    <property type="entry name" value="Peptidase_S41"/>
    <property type="match status" value="1"/>
</dbReference>
<evidence type="ECO:0000259" key="2">
    <source>
        <dbReference type="Pfam" id="PF03572"/>
    </source>
</evidence>
<dbReference type="PANTHER" id="PTHR32060">
    <property type="entry name" value="TAIL-SPECIFIC PROTEASE"/>
    <property type="match status" value="1"/>
</dbReference>
<dbReference type="PANTHER" id="PTHR32060:SF30">
    <property type="entry name" value="CARBOXY-TERMINAL PROCESSING PROTEASE CTPA"/>
    <property type="match status" value="1"/>
</dbReference>
<evidence type="ECO:0000313" key="4">
    <source>
        <dbReference type="Proteomes" id="UP000032352"/>
    </source>
</evidence>
<evidence type="ECO:0000313" key="3">
    <source>
        <dbReference type="EMBL" id="WDE07860.1"/>
    </source>
</evidence>
<reference evidence="3 4" key="1">
    <citation type="journal article" date="2015" name="Genome Announc.">
        <title>Draft Genome Sequences of Marine Isolates of Thalassomonas viridans and Thalassomonas actiniarum.</title>
        <authorList>
            <person name="Olonade I."/>
            <person name="van Zyl L.J."/>
            <person name="Trindade M."/>
        </authorList>
    </citation>
    <scope>NUCLEOTIDE SEQUENCE [LARGE SCALE GENOMIC DNA]</scope>
    <source>
        <strain evidence="3 4">XOM25</strain>
    </source>
</reference>
<dbReference type="EMBL" id="CP059733">
    <property type="protein sequence ID" value="WDE07860.1"/>
    <property type="molecule type" value="Genomic_DNA"/>
</dbReference>
<dbReference type="Gene3D" id="3.90.226.10">
    <property type="entry name" value="2-enoyl-CoA Hydratase, Chain A, domain 1"/>
    <property type="match status" value="1"/>
</dbReference>
<dbReference type="GO" id="GO:0004175">
    <property type="term" value="F:endopeptidase activity"/>
    <property type="evidence" value="ECO:0007669"/>
    <property type="project" value="TreeGrafter"/>
</dbReference>
<feature type="chain" id="PRO_5041954440" evidence="1">
    <location>
        <begin position="30"/>
        <end position="502"/>
    </location>
</feature>
<dbReference type="GO" id="GO:0030288">
    <property type="term" value="C:outer membrane-bounded periplasmic space"/>
    <property type="evidence" value="ECO:0007669"/>
    <property type="project" value="TreeGrafter"/>
</dbReference>
<dbReference type="SUPFAM" id="SSF52096">
    <property type="entry name" value="ClpP/crotonase"/>
    <property type="match status" value="1"/>
</dbReference>
<evidence type="ECO:0000256" key="1">
    <source>
        <dbReference type="SAM" id="SignalP"/>
    </source>
</evidence>
<dbReference type="Gene3D" id="3.30.750.44">
    <property type="match status" value="1"/>
</dbReference>
<protein>
    <submittedName>
        <fullName evidence="3">Peptidase S41</fullName>
    </submittedName>
</protein>
<dbReference type="InterPro" id="IPR029045">
    <property type="entry name" value="ClpP/crotonase-like_dom_sf"/>
</dbReference>
<dbReference type="Proteomes" id="UP000032352">
    <property type="component" value="Chromosome"/>
</dbReference>
<dbReference type="AlphaFoldDB" id="A0AAF0CCF6"/>
<keyword evidence="1" id="KW-0732">Signal</keyword>
<keyword evidence="4" id="KW-1185">Reference proteome</keyword>
<name>A0AAF0CCF6_9GAMM</name>
<feature type="domain" description="Tail specific protease" evidence="2">
    <location>
        <begin position="267"/>
        <end position="462"/>
    </location>
</feature>
<dbReference type="GO" id="GO:0007165">
    <property type="term" value="P:signal transduction"/>
    <property type="evidence" value="ECO:0007669"/>
    <property type="project" value="TreeGrafter"/>
</dbReference>
<accession>A0AAF0CCF6</accession>
<reference evidence="3 4" key="2">
    <citation type="journal article" date="2022" name="Mar. Drugs">
        <title>Bioassay-Guided Fractionation Leads to the Detection of Cholic Acid Generated by the Rare Thalassomonas sp.</title>
        <authorList>
            <person name="Pheiffer F."/>
            <person name="Schneider Y.K."/>
            <person name="Hansen E.H."/>
            <person name="Andersen J.H."/>
            <person name="Isaksson J."/>
            <person name="Busche T."/>
            <person name="R C."/>
            <person name="Kalinowski J."/>
            <person name="Zyl L.V."/>
            <person name="Trindade M."/>
        </authorList>
    </citation>
    <scope>NUCLEOTIDE SEQUENCE [LARGE SCALE GENOMIC DNA]</scope>
    <source>
        <strain evidence="3 4">XOM25</strain>
    </source>
</reference>